<proteinExistence type="predicted"/>
<feature type="non-terminal residue" evidence="2">
    <location>
        <position position="1"/>
    </location>
</feature>
<feature type="region of interest" description="Disordered" evidence="1">
    <location>
        <begin position="58"/>
        <end position="285"/>
    </location>
</feature>
<accession>O33629</accession>
<feature type="compositionally biased region" description="Low complexity" evidence="1">
    <location>
        <begin position="59"/>
        <end position="78"/>
    </location>
</feature>
<feature type="compositionally biased region" description="Low complexity" evidence="1">
    <location>
        <begin position="266"/>
        <end position="277"/>
    </location>
</feature>
<feature type="compositionally biased region" description="Basic and acidic residues" evidence="1">
    <location>
        <begin position="112"/>
        <end position="125"/>
    </location>
</feature>
<feature type="compositionally biased region" description="Basic and acidic residues" evidence="1">
    <location>
        <begin position="179"/>
        <end position="194"/>
    </location>
</feature>
<feature type="compositionally biased region" description="Basic residues" evidence="1">
    <location>
        <begin position="79"/>
        <end position="92"/>
    </location>
</feature>
<name>O33629_SACER</name>
<feature type="compositionally biased region" description="Basic residues" evidence="1">
    <location>
        <begin position="19"/>
        <end position="31"/>
    </location>
</feature>
<feature type="compositionally biased region" description="Low complexity" evidence="1">
    <location>
        <begin position="203"/>
        <end position="214"/>
    </location>
</feature>
<feature type="compositionally biased region" description="Low complexity" evidence="1">
    <location>
        <begin position="32"/>
        <end position="44"/>
    </location>
</feature>
<feature type="compositionally biased region" description="Low complexity" evidence="1">
    <location>
        <begin position="221"/>
        <end position="235"/>
    </location>
</feature>
<feature type="compositionally biased region" description="Basic residues" evidence="1">
    <location>
        <begin position="159"/>
        <end position="174"/>
    </location>
</feature>
<reference evidence="2" key="1">
    <citation type="journal article" date="1992" name="J. Bacteriol.">
        <title>Characterization of Saccharopolyspora erythraea cytochrome P-450 genes and enzymes, including 6-deoxyerythronolide B hydroxylase.</title>
        <authorList>
            <person name="Andersen J.F."/>
            <person name="Hutchinson C.R."/>
        </authorList>
    </citation>
    <scope>NUCLEOTIDE SEQUENCE</scope>
</reference>
<protein>
    <submittedName>
        <fullName evidence="2">ORF homologous to Escherichia coli and Salmonella typhimurium dnaE gene; putative</fullName>
    </submittedName>
</protein>
<feature type="compositionally biased region" description="Low complexity" evidence="1">
    <location>
        <begin position="9"/>
        <end position="18"/>
    </location>
</feature>
<feature type="region of interest" description="Disordered" evidence="1">
    <location>
        <begin position="1"/>
        <end position="44"/>
    </location>
</feature>
<feature type="compositionally biased region" description="Basic and acidic residues" evidence="1">
    <location>
        <begin position="240"/>
        <end position="255"/>
    </location>
</feature>
<sequence length="285" mass="30109">AGGGRGHRAQAPAGARPVRPVRRRGRRRRRGVVVAAGAPAVHAGRVAAQADALLRAGDAGPLRLGPPSGRGRAAARAVPGHRHRRARRRRARGGQGPGQDRRDDLGDPAPHQQERPPVGDRDPGGPRRQRGGAVLPEVLRDVRRLPARGHRDRGEGPHQRARGHHQHLRLRRGAGGHLGGRDRPGNQPRVRDQGAGEQGGPVAGRRAQAHLAGALGHGPGAREAAGAARGHPPRAVQRLLRVDRERAAGRAEGAARRGVLRDGAVSRRGAASPLRAPRPLRLRGS</sequence>
<evidence type="ECO:0000313" key="2">
    <source>
        <dbReference type="EMBL" id="AAA26482.1"/>
    </source>
</evidence>
<dbReference type="AlphaFoldDB" id="O33629"/>
<organism evidence="2">
    <name type="scientific">Saccharopolyspora erythraea</name>
    <name type="common">Streptomyces erythraeus</name>
    <dbReference type="NCBI Taxonomy" id="1836"/>
    <lineage>
        <taxon>Bacteria</taxon>
        <taxon>Bacillati</taxon>
        <taxon>Actinomycetota</taxon>
        <taxon>Actinomycetes</taxon>
        <taxon>Pseudonocardiales</taxon>
        <taxon>Pseudonocardiaceae</taxon>
        <taxon>Saccharopolyspora</taxon>
    </lineage>
</organism>
<dbReference type="EMBL" id="M83110">
    <property type="protein sequence ID" value="AAA26482.1"/>
    <property type="molecule type" value="Genomic_DNA"/>
</dbReference>
<evidence type="ECO:0000256" key="1">
    <source>
        <dbReference type="SAM" id="MobiDB-lite"/>
    </source>
</evidence>